<evidence type="ECO:0000256" key="7">
    <source>
        <dbReference type="ARBA" id="ARBA00049158"/>
    </source>
</evidence>
<dbReference type="InterPro" id="IPR016195">
    <property type="entry name" value="Pol/histidinol_Pase-like"/>
</dbReference>
<dbReference type="GO" id="GO:0004401">
    <property type="term" value="F:histidinol-phosphatase activity"/>
    <property type="evidence" value="ECO:0007669"/>
    <property type="project" value="UniProtKB-UniRule"/>
</dbReference>
<feature type="coiled-coil region" evidence="9">
    <location>
        <begin position="48"/>
        <end position="75"/>
    </location>
</feature>
<dbReference type="GO" id="GO:0005737">
    <property type="term" value="C:cytoplasm"/>
    <property type="evidence" value="ECO:0007669"/>
    <property type="project" value="TreeGrafter"/>
</dbReference>
<evidence type="ECO:0000256" key="6">
    <source>
        <dbReference type="ARBA" id="ARBA00023102"/>
    </source>
</evidence>
<dbReference type="CDD" id="cd12110">
    <property type="entry name" value="PHP_HisPPase_Hisj_like"/>
    <property type="match status" value="1"/>
</dbReference>
<protein>
    <recommendedName>
        <fullName evidence="3 8">Histidinol-phosphatase</fullName>
        <shortName evidence="8">HolPase</shortName>
        <ecNumber evidence="3 8">3.1.3.15</ecNumber>
    </recommendedName>
</protein>
<evidence type="ECO:0000313" key="12">
    <source>
        <dbReference type="Proteomes" id="UP000192602"/>
    </source>
</evidence>
<dbReference type="STRING" id="1069081.SAMN05660197_0070"/>
<dbReference type="OrthoDB" id="9775255at2"/>
<evidence type="ECO:0000259" key="10">
    <source>
        <dbReference type="Pfam" id="PF02811"/>
    </source>
</evidence>
<evidence type="ECO:0000313" key="11">
    <source>
        <dbReference type="EMBL" id="SMC08323.1"/>
    </source>
</evidence>
<keyword evidence="9" id="KW-0175">Coiled coil</keyword>
<gene>
    <name evidence="11" type="ORF">SAMN05660197_0070</name>
</gene>
<dbReference type="PANTHER" id="PTHR21039:SF0">
    <property type="entry name" value="HISTIDINOL-PHOSPHATASE"/>
    <property type="match status" value="1"/>
</dbReference>
<dbReference type="NCBIfam" id="NF005996">
    <property type="entry name" value="PRK08123.1"/>
    <property type="match status" value="1"/>
</dbReference>
<dbReference type="EC" id="3.1.3.15" evidence="3 8"/>
<reference evidence="12" key="1">
    <citation type="submission" date="2017-04" db="EMBL/GenBank/DDBJ databases">
        <authorList>
            <person name="Varghese N."/>
            <person name="Submissions S."/>
        </authorList>
    </citation>
    <scope>NUCLEOTIDE SEQUENCE [LARGE SCALE GENOMIC DNA]</scope>
    <source>
        <strain evidence="12">DSM 16512</strain>
    </source>
</reference>
<evidence type="ECO:0000256" key="8">
    <source>
        <dbReference type="RuleBase" id="RU366003"/>
    </source>
</evidence>
<dbReference type="NCBIfam" id="TIGR01856">
    <property type="entry name" value="hisJ_fam"/>
    <property type="match status" value="1"/>
</dbReference>
<dbReference type="Proteomes" id="UP000192602">
    <property type="component" value="Unassembled WGS sequence"/>
</dbReference>
<keyword evidence="12" id="KW-1185">Reference proteome</keyword>
<accession>A0A1W1WRH6</accession>
<evidence type="ECO:0000256" key="3">
    <source>
        <dbReference type="ARBA" id="ARBA00013085"/>
    </source>
</evidence>
<evidence type="ECO:0000256" key="1">
    <source>
        <dbReference type="ARBA" id="ARBA00004970"/>
    </source>
</evidence>
<comment type="similarity">
    <text evidence="2 8">Belongs to the PHP hydrolase family. HisK subfamily.</text>
</comment>
<keyword evidence="5 8" id="KW-0378">Hydrolase</keyword>
<evidence type="ECO:0000256" key="4">
    <source>
        <dbReference type="ARBA" id="ARBA00022605"/>
    </source>
</evidence>
<keyword evidence="4 8" id="KW-0028">Amino-acid biosynthesis</keyword>
<evidence type="ECO:0000256" key="2">
    <source>
        <dbReference type="ARBA" id="ARBA00009152"/>
    </source>
</evidence>
<comment type="pathway">
    <text evidence="1 8">Amino-acid biosynthesis; L-histidine biosynthesis; L-histidine from 5-phospho-alpha-D-ribose 1-diphosphate: step 8/9.</text>
</comment>
<evidence type="ECO:0000256" key="5">
    <source>
        <dbReference type="ARBA" id="ARBA00022801"/>
    </source>
</evidence>
<proteinExistence type="inferred from homology"/>
<dbReference type="InterPro" id="IPR010140">
    <property type="entry name" value="Histidinol_P_phosphatase_HisJ"/>
</dbReference>
<dbReference type="Pfam" id="PF02811">
    <property type="entry name" value="PHP"/>
    <property type="match status" value="1"/>
</dbReference>
<name>A0A1W1WRH6_9BACT</name>
<evidence type="ECO:0000256" key="9">
    <source>
        <dbReference type="SAM" id="Coils"/>
    </source>
</evidence>
<sequence>MRVDLHNHTKRCNHATGEMEEYVQRAIAEGIEIYGFSDHAPMNFDQKYRMSLEEVDAYEKDVQELKEKYKNKIEILLGYEVDFLPGLMEDRIVQADVDYLIGSVHFLPKSRKHDEILIHQDLWGFDNPEFIGEYKNKDIDTIWEDYFSAIEALAKSGLFQIVGHLDLIKVFNFKPKKDVRLIAKNALKTIKENNLVLEISSAGLRKPVGEPYPSKELLEEAYELDIPITFASDAHAPEQVGYKLDEVMQLAKEVGYTKCAIFKNKERGFVEF</sequence>
<dbReference type="EMBL" id="FWWZ01000001">
    <property type="protein sequence ID" value="SMC08323.1"/>
    <property type="molecule type" value="Genomic_DNA"/>
</dbReference>
<comment type="catalytic activity">
    <reaction evidence="7 8">
        <text>L-histidinol phosphate + H2O = L-histidinol + phosphate</text>
        <dbReference type="Rhea" id="RHEA:14465"/>
        <dbReference type="ChEBI" id="CHEBI:15377"/>
        <dbReference type="ChEBI" id="CHEBI:43474"/>
        <dbReference type="ChEBI" id="CHEBI:57699"/>
        <dbReference type="ChEBI" id="CHEBI:57980"/>
        <dbReference type="EC" id="3.1.3.15"/>
    </reaction>
</comment>
<dbReference type="RefSeq" id="WP_084274610.1">
    <property type="nucleotide sequence ID" value="NZ_AP026671.1"/>
</dbReference>
<dbReference type="PANTHER" id="PTHR21039">
    <property type="entry name" value="HISTIDINOL PHOSPHATASE-RELATED"/>
    <property type="match status" value="1"/>
</dbReference>
<dbReference type="InterPro" id="IPR004013">
    <property type="entry name" value="PHP_dom"/>
</dbReference>
<dbReference type="SUPFAM" id="SSF89550">
    <property type="entry name" value="PHP domain-like"/>
    <property type="match status" value="1"/>
</dbReference>
<dbReference type="NCBIfam" id="NF005596">
    <property type="entry name" value="PRK07328.1"/>
    <property type="match status" value="1"/>
</dbReference>
<keyword evidence="6 8" id="KW-0368">Histidine biosynthesis</keyword>
<organism evidence="11 12">
    <name type="scientific">Nitratiruptor tergarcus DSM 16512</name>
    <dbReference type="NCBI Taxonomy" id="1069081"/>
    <lineage>
        <taxon>Bacteria</taxon>
        <taxon>Pseudomonadati</taxon>
        <taxon>Campylobacterota</taxon>
        <taxon>Epsilonproteobacteria</taxon>
        <taxon>Nautiliales</taxon>
        <taxon>Nitratiruptoraceae</taxon>
        <taxon>Nitratiruptor</taxon>
    </lineage>
</organism>
<dbReference type="UniPathway" id="UPA00031">
    <property type="reaction ID" value="UER00013"/>
</dbReference>
<feature type="domain" description="PHP" evidence="10">
    <location>
        <begin position="4"/>
        <end position="201"/>
    </location>
</feature>
<dbReference type="Gene3D" id="3.20.20.140">
    <property type="entry name" value="Metal-dependent hydrolases"/>
    <property type="match status" value="1"/>
</dbReference>
<dbReference type="GO" id="GO:0000105">
    <property type="term" value="P:L-histidine biosynthetic process"/>
    <property type="evidence" value="ECO:0007669"/>
    <property type="project" value="UniProtKB-UniRule"/>
</dbReference>
<dbReference type="AlphaFoldDB" id="A0A1W1WRH6"/>